<organism evidence="3 4">
    <name type="scientific">Gordonia jinhuaensis</name>
    <dbReference type="NCBI Taxonomy" id="1517702"/>
    <lineage>
        <taxon>Bacteria</taxon>
        <taxon>Bacillati</taxon>
        <taxon>Actinomycetota</taxon>
        <taxon>Actinomycetes</taxon>
        <taxon>Mycobacteriales</taxon>
        <taxon>Gordoniaceae</taxon>
        <taxon>Gordonia</taxon>
    </lineage>
</organism>
<gene>
    <name evidence="3" type="ORF">GCM10011489_19940</name>
</gene>
<feature type="region of interest" description="Disordered" evidence="1">
    <location>
        <begin position="1"/>
        <end position="66"/>
    </location>
</feature>
<feature type="compositionally biased region" description="Low complexity" evidence="1">
    <location>
        <begin position="15"/>
        <end position="39"/>
    </location>
</feature>
<sequence length="112" mass="11469">MSNEHQAPASCCNTSPASEASAPEAPVSAGSGCCGTAGAERPAVEPDGRDNLLAGGEDTTTCPVMIGNPVSKKEAEAQGLFRDYDGQRYWFCCAGCGPTFDSDPAKYAANMA</sequence>
<dbReference type="InterPro" id="IPR012348">
    <property type="entry name" value="RNR-like"/>
</dbReference>
<evidence type="ECO:0000256" key="1">
    <source>
        <dbReference type="SAM" id="MobiDB-lite"/>
    </source>
</evidence>
<keyword evidence="4" id="KW-1185">Reference proteome</keyword>
<dbReference type="Pfam" id="PF04945">
    <property type="entry name" value="YHS"/>
    <property type="match status" value="1"/>
</dbReference>
<dbReference type="Gene3D" id="1.10.620.20">
    <property type="entry name" value="Ribonucleotide Reductase, subunit A"/>
    <property type="match status" value="1"/>
</dbReference>
<dbReference type="InterPro" id="IPR009078">
    <property type="entry name" value="Ferritin-like_SF"/>
</dbReference>
<dbReference type="GO" id="GO:0016491">
    <property type="term" value="F:oxidoreductase activity"/>
    <property type="evidence" value="ECO:0007669"/>
    <property type="project" value="InterPro"/>
</dbReference>
<reference evidence="3" key="2">
    <citation type="submission" date="2020-09" db="EMBL/GenBank/DDBJ databases">
        <authorList>
            <person name="Sun Q."/>
            <person name="Zhou Y."/>
        </authorList>
    </citation>
    <scope>NUCLEOTIDE SEQUENCE</scope>
    <source>
        <strain evidence="3">CGMCC 1.12827</strain>
    </source>
</reference>
<dbReference type="InterPro" id="IPR007029">
    <property type="entry name" value="YHS_dom"/>
</dbReference>
<reference evidence="3" key="1">
    <citation type="journal article" date="2014" name="Int. J. Syst. Evol. Microbiol.">
        <title>Complete genome sequence of Corynebacterium casei LMG S-19264T (=DSM 44701T), isolated from a smear-ripened cheese.</title>
        <authorList>
            <consortium name="US DOE Joint Genome Institute (JGI-PGF)"/>
            <person name="Walter F."/>
            <person name="Albersmeier A."/>
            <person name="Kalinowski J."/>
            <person name="Ruckert C."/>
        </authorList>
    </citation>
    <scope>NUCLEOTIDE SEQUENCE</scope>
    <source>
        <strain evidence="3">CGMCC 1.12827</strain>
    </source>
</reference>
<comment type="caution">
    <text evidence="3">The sequence shown here is derived from an EMBL/GenBank/DDBJ whole genome shotgun (WGS) entry which is preliminary data.</text>
</comment>
<name>A0A916T4F3_9ACTN</name>
<proteinExistence type="predicted"/>
<evidence type="ECO:0000259" key="2">
    <source>
        <dbReference type="Pfam" id="PF04945"/>
    </source>
</evidence>
<feature type="domain" description="YHS" evidence="2">
    <location>
        <begin position="82"/>
        <end position="109"/>
    </location>
</feature>
<dbReference type="Proteomes" id="UP000621454">
    <property type="component" value="Unassembled WGS sequence"/>
</dbReference>
<protein>
    <recommendedName>
        <fullName evidence="2">YHS domain-containing protein</fullName>
    </recommendedName>
</protein>
<evidence type="ECO:0000313" key="4">
    <source>
        <dbReference type="Proteomes" id="UP000621454"/>
    </source>
</evidence>
<dbReference type="RefSeq" id="WP_188586443.1">
    <property type="nucleotide sequence ID" value="NZ_BMGC01000011.1"/>
</dbReference>
<dbReference type="SUPFAM" id="SSF47240">
    <property type="entry name" value="Ferritin-like"/>
    <property type="match status" value="1"/>
</dbReference>
<evidence type="ECO:0000313" key="3">
    <source>
        <dbReference type="EMBL" id="GGB31749.1"/>
    </source>
</evidence>
<dbReference type="AlphaFoldDB" id="A0A916T4F3"/>
<accession>A0A916T4F3</accession>
<dbReference type="EMBL" id="BMGC01000011">
    <property type="protein sequence ID" value="GGB31749.1"/>
    <property type="molecule type" value="Genomic_DNA"/>
</dbReference>